<feature type="domain" description="Beta-galactosidase galactose-binding" evidence="6">
    <location>
        <begin position="430"/>
        <end position="490"/>
    </location>
</feature>
<dbReference type="PANTHER" id="PTHR23421">
    <property type="entry name" value="BETA-GALACTOSIDASE RELATED"/>
    <property type="match status" value="1"/>
</dbReference>
<organism evidence="7 9">
    <name type="scientific">Didymodactylos carnosus</name>
    <dbReference type="NCBI Taxonomy" id="1234261"/>
    <lineage>
        <taxon>Eukaryota</taxon>
        <taxon>Metazoa</taxon>
        <taxon>Spiralia</taxon>
        <taxon>Gnathifera</taxon>
        <taxon>Rotifera</taxon>
        <taxon>Eurotatoria</taxon>
        <taxon>Bdelloidea</taxon>
        <taxon>Philodinida</taxon>
        <taxon>Philodinidae</taxon>
        <taxon>Didymodactylos</taxon>
    </lineage>
</organism>
<dbReference type="Pfam" id="PF01301">
    <property type="entry name" value="Glyco_hydro_35"/>
    <property type="match status" value="1"/>
</dbReference>
<feature type="domain" description="Glycoside hydrolase 35 catalytic" evidence="4">
    <location>
        <begin position="2"/>
        <end position="246"/>
    </location>
</feature>
<proteinExistence type="inferred from homology"/>
<accession>A0A816CP52</accession>
<keyword evidence="3" id="KW-0326">Glycosidase</keyword>
<dbReference type="OrthoDB" id="1657402at2759"/>
<dbReference type="Pfam" id="PF21467">
    <property type="entry name" value="BetaGal_gal-bd"/>
    <property type="match status" value="1"/>
</dbReference>
<evidence type="ECO:0000313" key="9">
    <source>
        <dbReference type="Proteomes" id="UP000663829"/>
    </source>
</evidence>
<gene>
    <name evidence="7" type="ORF">GPM918_LOCUS43952</name>
    <name evidence="8" type="ORF">SRO942_LOCUS45613</name>
</gene>
<evidence type="ECO:0000313" key="8">
    <source>
        <dbReference type="EMBL" id="CAF4517555.1"/>
    </source>
</evidence>
<dbReference type="AlphaFoldDB" id="A0A816CP52"/>
<feature type="domain" description="Beta-galactosidase 1-like first all-beta" evidence="5">
    <location>
        <begin position="291"/>
        <end position="407"/>
    </location>
</feature>
<comment type="similarity">
    <text evidence="1">Belongs to the glycosyl hydrolase 35 family.</text>
</comment>
<dbReference type="SUPFAM" id="SSF49785">
    <property type="entry name" value="Galactose-binding domain-like"/>
    <property type="match status" value="1"/>
</dbReference>
<dbReference type="InterPro" id="IPR048913">
    <property type="entry name" value="BetaGal_gal-bd"/>
</dbReference>
<keyword evidence="9" id="KW-1185">Reference proteome</keyword>
<sequence>LVIVRVGPYITAEVDFGGFPYWITKKNNIAIRRPNQVYYELIDRYFDKMIPLLVPLQYNQGGCIINFQIEDDTDVPLISFKDTHAYYSYLRDALVKRGIHSLINTLSWPETISLTKAIIPNTWAALEYKVDFSTSTAIERLRKHIKTNNPFMVLEYYPAWMDLEGEKHATLDSQVFAEGVDIILSKNGSINFCMVFGGTNFGFFNGADWELTYHAITTSYDYDAMVTECGDAHITKFKAVRDVIAKYTPLEPFPVPPPSSKGLYGSVIFNFSASLLKNLVPFDVVYDDLLMQFEYLNQSYGYILYTTQLHNFTGLTKPLLLPWMQDRAVIMLDGIIQGIIGWTERVPITEINLHPLISNPNPKLDILVENKGRCCGTKAGFGCSFKGMKGKPILGLKELGNWTMTKLPMNDILSDQSTTFTWLNTSTLSPTFYRSTFTINNENPLHSFLCTDNWGHGFIMINGFNIGRFSERGPQRTLYVPSHILRRGVNDILVLYWLLSTKLENPC</sequence>
<evidence type="ECO:0000256" key="1">
    <source>
        <dbReference type="ARBA" id="ARBA00009809"/>
    </source>
</evidence>
<evidence type="ECO:0000313" key="7">
    <source>
        <dbReference type="EMBL" id="CAF1624565.1"/>
    </source>
</evidence>
<evidence type="ECO:0000256" key="3">
    <source>
        <dbReference type="ARBA" id="ARBA00023295"/>
    </source>
</evidence>
<dbReference type="Pfam" id="PF21317">
    <property type="entry name" value="BetaGal_ABD_1"/>
    <property type="match status" value="1"/>
</dbReference>
<feature type="non-terminal residue" evidence="7">
    <location>
        <position position="1"/>
    </location>
</feature>
<dbReference type="Gene3D" id="3.20.20.80">
    <property type="entry name" value="Glycosidases"/>
    <property type="match status" value="1"/>
</dbReference>
<dbReference type="InterPro" id="IPR031330">
    <property type="entry name" value="Gly_Hdrlase_35_cat"/>
</dbReference>
<dbReference type="GO" id="GO:0005975">
    <property type="term" value="P:carbohydrate metabolic process"/>
    <property type="evidence" value="ECO:0007669"/>
    <property type="project" value="InterPro"/>
</dbReference>
<dbReference type="Proteomes" id="UP000663829">
    <property type="component" value="Unassembled WGS sequence"/>
</dbReference>
<evidence type="ECO:0000256" key="2">
    <source>
        <dbReference type="ARBA" id="ARBA00022801"/>
    </source>
</evidence>
<dbReference type="InterPro" id="IPR048912">
    <property type="entry name" value="BetaGal1-like_ABD1"/>
</dbReference>
<evidence type="ECO:0008006" key="10">
    <source>
        <dbReference type="Google" id="ProtNLM"/>
    </source>
</evidence>
<evidence type="ECO:0000259" key="4">
    <source>
        <dbReference type="Pfam" id="PF01301"/>
    </source>
</evidence>
<dbReference type="Proteomes" id="UP000681722">
    <property type="component" value="Unassembled WGS sequence"/>
</dbReference>
<name>A0A816CP52_9BILA</name>
<comment type="caution">
    <text evidence="7">The sequence shown here is derived from an EMBL/GenBank/DDBJ whole genome shotgun (WGS) entry which is preliminary data.</text>
</comment>
<evidence type="ECO:0000259" key="5">
    <source>
        <dbReference type="Pfam" id="PF21317"/>
    </source>
</evidence>
<dbReference type="EMBL" id="CAJNOQ010041726">
    <property type="protein sequence ID" value="CAF1624565.1"/>
    <property type="molecule type" value="Genomic_DNA"/>
</dbReference>
<dbReference type="InterPro" id="IPR017853">
    <property type="entry name" value="GH"/>
</dbReference>
<evidence type="ECO:0000259" key="6">
    <source>
        <dbReference type="Pfam" id="PF21467"/>
    </source>
</evidence>
<protein>
    <recommendedName>
        <fullName evidence="10">Beta-galactosidase</fullName>
    </recommendedName>
</protein>
<dbReference type="InterPro" id="IPR008979">
    <property type="entry name" value="Galactose-bd-like_sf"/>
</dbReference>
<dbReference type="EMBL" id="CAJOBC010109129">
    <property type="protein sequence ID" value="CAF4517555.1"/>
    <property type="molecule type" value="Genomic_DNA"/>
</dbReference>
<dbReference type="Gene3D" id="2.60.120.260">
    <property type="entry name" value="Galactose-binding domain-like"/>
    <property type="match status" value="2"/>
</dbReference>
<reference evidence="7" key="1">
    <citation type="submission" date="2021-02" db="EMBL/GenBank/DDBJ databases">
        <authorList>
            <person name="Nowell W R."/>
        </authorList>
    </citation>
    <scope>NUCLEOTIDE SEQUENCE</scope>
</reference>
<dbReference type="GO" id="GO:0004553">
    <property type="term" value="F:hydrolase activity, hydrolyzing O-glycosyl compounds"/>
    <property type="evidence" value="ECO:0007669"/>
    <property type="project" value="InterPro"/>
</dbReference>
<dbReference type="SUPFAM" id="SSF51445">
    <property type="entry name" value="(Trans)glycosidases"/>
    <property type="match status" value="1"/>
</dbReference>
<dbReference type="PRINTS" id="PR00742">
    <property type="entry name" value="GLHYDRLASE35"/>
</dbReference>
<dbReference type="InterPro" id="IPR001944">
    <property type="entry name" value="Glycoside_Hdrlase_35"/>
</dbReference>
<keyword evidence="2" id="KW-0378">Hydrolase</keyword>